<keyword evidence="2" id="KW-1133">Transmembrane helix</keyword>
<keyword evidence="5" id="KW-1185">Reference proteome</keyword>
<sequence>MVSLRSLSTLPVVGVLVDGRTYRHLLYLLLAIPLGFVYSMLFSFGFAFGLLLSVVLVGLVILVATLLGARIAAGFERWLANRLLGTDLDRYDDVPDDADGAIAGVRKYVDAASTWRGVGFLSLKFFVTALAFVPLFALANGIPLVLAPLRYPYVANFGESNGEPVTWAIDTLPEALLAVPVGVVAVLVALHVTNIVAYVCRQMATALLGKPRGDEGTAVDDSVTVDGSTTTDESTATDGVPGDGEPAHEGSAEPTPSEPTPPEPDEFVPADAVEPKSDNDTAGDDAPTRDRDGS</sequence>
<evidence type="ECO:0000256" key="2">
    <source>
        <dbReference type="SAM" id="Phobius"/>
    </source>
</evidence>
<evidence type="ECO:0000259" key="3">
    <source>
        <dbReference type="Pfam" id="PF13796"/>
    </source>
</evidence>
<dbReference type="OrthoDB" id="253413at2157"/>
<keyword evidence="4" id="KW-0808">Transferase</keyword>
<dbReference type="InterPro" id="IPR025828">
    <property type="entry name" value="Put_sensor_dom"/>
</dbReference>
<feature type="transmembrane region" description="Helical" evidence="2">
    <location>
        <begin position="25"/>
        <end position="44"/>
    </location>
</feature>
<evidence type="ECO:0000313" key="5">
    <source>
        <dbReference type="Proteomes" id="UP000011514"/>
    </source>
</evidence>
<comment type="caution">
    <text evidence="4">The sequence shown here is derived from an EMBL/GenBank/DDBJ whole genome shotgun (WGS) entry which is preliminary data.</text>
</comment>
<feature type="transmembrane region" description="Helical" evidence="2">
    <location>
        <begin position="50"/>
        <end position="73"/>
    </location>
</feature>
<dbReference type="AlphaFoldDB" id="M0DQK1"/>
<dbReference type="RefSeq" id="WP_004049926.1">
    <property type="nucleotide sequence ID" value="NZ_AOJE01000066.1"/>
</dbReference>
<evidence type="ECO:0000313" key="4">
    <source>
        <dbReference type="EMBL" id="ELZ36962.1"/>
    </source>
</evidence>
<dbReference type="PATRIC" id="fig|1227484.4.peg.2693"/>
<dbReference type="STRING" id="1227484.C471_13651"/>
<feature type="compositionally biased region" description="Low complexity" evidence="1">
    <location>
        <begin position="219"/>
        <end position="234"/>
    </location>
</feature>
<keyword evidence="2" id="KW-0812">Transmembrane</keyword>
<gene>
    <name evidence="4" type="ORF">C471_13651</name>
</gene>
<proteinExistence type="predicted"/>
<evidence type="ECO:0000256" key="1">
    <source>
        <dbReference type="SAM" id="MobiDB-lite"/>
    </source>
</evidence>
<protein>
    <submittedName>
        <fullName evidence="4">Two-component system sensor kinase</fullName>
    </submittedName>
</protein>
<feature type="transmembrane region" description="Helical" evidence="2">
    <location>
        <begin position="125"/>
        <end position="146"/>
    </location>
</feature>
<dbReference type="Pfam" id="PF13796">
    <property type="entry name" value="Sensor"/>
    <property type="match status" value="1"/>
</dbReference>
<feature type="region of interest" description="Disordered" evidence="1">
    <location>
        <begin position="210"/>
        <end position="294"/>
    </location>
</feature>
<organism evidence="4 5">
    <name type="scientific">Halorubrum saccharovorum DSM 1137</name>
    <dbReference type="NCBI Taxonomy" id="1227484"/>
    <lineage>
        <taxon>Archaea</taxon>
        <taxon>Methanobacteriati</taxon>
        <taxon>Methanobacteriota</taxon>
        <taxon>Stenosarchaea group</taxon>
        <taxon>Halobacteria</taxon>
        <taxon>Halobacteriales</taxon>
        <taxon>Haloferacaceae</taxon>
        <taxon>Halorubrum</taxon>
    </lineage>
</organism>
<keyword evidence="4" id="KW-0418">Kinase</keyword>
<reference evidence="4 5" key="1">
    <citation type="journal article" date="2014" name="PLoS Genet.">
        <title>Phylogenetically driven sequencing of extremely halophilic archaea reveals strategies for static and dynamic osmo-response.</title>
        <authorList>
            <person name="Becker E.A."/>
            <person name="Seitzer P.M."/>
            <person name="Tritt A."/>
            <person name="Larsen D."/>
            <person name="Krusor M."/>
            <person name="Yao A.I."/>
            <person name="Wu D."/>
            <person name="Madern D."/>
            <person name="Eisen J.A."/>
            <person name="Darling A.E."/>
            <person name="Facciotti M.T."/>
        </authorList>
    </citation>
    <scope>NUCLEOTIDE SEQUENCE [LARGE SCALE GENOMIC DNA]</scope>
    <source>
        <strain evidence="4 5">DSM 1137</strain>
    </source>
</reference>
<dbReference type="eggNOG" id="arCOG03085">
    <property type="taxonomic scope" value="Archaea"/>
</dbReference>
<name>M0DQK1_9EURY</name>
<feature type="transmembrane region" description="Helical" evidence="2">
    <location>
        <begin position="175"/>
        <end position="200"/>
    </location>
</feature>
<dbReference type="EMBL" id="AOJE01000066">
    <property type="protein sequence ID" value="ELZ36962.1"/>
    <property type="molecule type" value="Genomic_DNA"/>
</dbReference>
<dbReference type="GO" id="GO:0016301">
    <property type="term" value="F:kinase activity"/>
    <property type="evidence" value="ECO:0007669"/>
    <property type="project" value="UniProtKB-KW"/>
</dbReference>
<dbReference type="Proteomes" id="UP000011514">
    <property type="component" value="Unassembled WGS sequence"/>
</dbReference>
<feature type="domain" description="Putative sensor" evidence="3">
    <location>
        <begin position="27"/>
        <end position="208"/>
    </location>
</feature>
<accession>M0DQK1</accession>
<keyword evidence="2" id="KW-0472">Membrane</keyword>